<protein>
    <submittedName>
        <fullName evidence="2">Uncharacterized protein</fullName>
    </submittedName>
</protein>
<name>A0A9Q1J1V1_SYNKA</name>
<feature type="region of interest" description="Disordered" evidence="1">
    <location>
        <begin position="135"/>
        <end position="167"/>
    </location>
</feature>
<organism evidence="2 3">
    <name type="scientific">Synaphobranchus kaupii</name>
    <name type="common">Kaup's arrowtooth eel</name>
    <dbReference type="NCBI Taxonomy" id="118154"/>
    <lineage>
        <taxon>Eukaryota</taxon>
        <taxon>Metazoa</taxon>
        <taxon>Chordata</taxon>
        <taxon>Craniata</taxon>
        <taxon>Vertebrata</taxon>
        <taxon>Euteleostomi</taxon>
        <taxon>Actinopterygii</taxon>
        <taxon>Neopterygii</taxon>
        <taxon>Teleostei</taxon>
        <taxon>Anguilliformes</taxon>
        <taxon>Synaphobranchidae</taxon>
        <taxon>Synaphobranchus</taxon>
    </lineage>
</organism>
<dbReference type="Proteomes" id="UP001152622">
    <property type="component" value="Chromosome 4"/>
</dbReference>
<keyword evidence="3" id="KW-1185">Reference proteome</keyword>
<gene>
    <name evidence="2" type="ORF">SKAU_G00125400</name>
</gene>
<reference evidence="2" key="1">
    <citation type="journal article" date="2023" name="Science">
        <title>Genome structures resolve the early diversification of teleost fishes.</title>
        <authorList>
            <person name="Parey E."/>
            <person name="Louis A."/>
            <person name="Montfort J."/>
            <person name="Bouchez O."/>
            <person name="Roques C."/>
            <person name="Iampietro C."/>
            <person name="Lluch J."/>
            <person name="Castinel A."/>
            <person name="Donnadieu C."/>
            <person name="Desvignes T."/>
            <person name="Floi Bucao C."/>
            <person name="Jouanno E."/>
            <person name="Wen M."/>
            <person name="Mejri S."/>
            <person name="Dirks R."/>
            <person name="Jansen H."/>
            <person name="Henkel C."/>
            <person name="Chen W.J."/>
            <person name="Zahm M."/>
            <person name="Cabau C."/>
            <person name="Klopp C."/>
            <person name="Thompson A.W."/>
            <person name="Robinson-Rechavi M."/>
            <person name="Braasch I."/>
            <person name="Lecointre G."/>
            <person name="Bobe J."/>
            <person name="Postlethwait J.H."/>
            <person name="Berthelot C."/>
            <person name="Roest Crollius H."/>
            <person name="Guiguen Y."/>
        </authorList>
    </citation>
    <scope>NUCLEOTIDE SEQUENCE</scope>
    <source>
        <strain evidence="2">WJC10195</strain>
    </source>
</reference>
<evidence type="ECO:0000313" key="2">
    <source>
        <dbReference type="EMBL" id="KAJ8363709.1"/>
    </source>
</evidence>
<comment type="caution">
    <text evidence="2">The sequence shown here is derived from an EMBL/GenBank/DDBJ whole genome shotgun (WGS) entry which is preliminary data.</text>
</comment>
<dbReference type="EMBL" id="JAINUF010000004">
    <property type="protein sequence ID" value="KAJ8363709.1"/>
    <property type="molecule type" value="Genomic_DNA"/>
</dbReference>
<feature type="compositionally biased region" description="Basic residues" evidence="1">
    <location>
        <begin position="150"/>
        <end position="163"/>
    </location>
</feature>
<accession>A0A9Q1J1V1</accession>
<evidence type="ECO:0000256" key="1">
    <source>
        <dbReference type="SAM" id="MobiDB-lite"/>
    </source>
</evidence>
<sequence length="227" mass="24570">MGLPRSAPWFISDRKAEASAFSGDTSQSPPRNFQELLTKQTPQPERKTLIIARAASQSGHSPFPCRRDIHYPLPLTPAGSAEAYASINVASVTSAASSDYSISRSPGPCHSRATPPYIIDVNNLLIGAPPATASFSAGLRRRQTPPCHGKEKKKKKKKKKKEKKSNEIPAALSGLSGAFHATLQRAFSSVSFSVNCFSLSGDYLDHTLRSYFKRNTLQCQSGLHSPG</sequence>
<proteinExistence type="predicted"/>
<dbReference type="AlphaFoldDB" id="A0A9Q1J1V1"/>
<evidence type="ECO:0000313" key="3">
    <source>
        <dbReference type="Proteomes" id="UP001152622"/>
    </source>
</evidence>